<feature type="chain" id="PRO_5032791063" evidence="1">
    <location>
        <begin position="24"/>
        <end position="534"/>
    </location>
</feature>
<name>A0A843S6R6_9BURK</name>
<keyword evidence="1" id="KW-0732">Signal</keyword>
<evidence type="ECO:0000313" key="2">
    <source>
        <dbReference type="EMBL" id="MQA19879.1"/>
    </source>
</evidence>
<keyword evidence="2" id="KW-0808">Transferase</keyword>
<protein>
    <submittedName>
        <fullName evidence="2">Phosphotransferase</fullName>
    </submittedName>
</protein>
<evidence type="ECO:0000313" key="3">
    <source>
        <dbReference type="Proteomes" id="UP000444318"/>
    </source>
</evidence>
<gene>
    <name evidence="2" type="ORF">GEV01_10210</name>
</gene>
<dbReference type="EMBL" id="WHUF01000002">
    <property type="protein sequence ID" value="MQA19879.1"/>
    <property type="molecule type" value="Genomic_DNA"/>
</dbReference>
<keyword evidence="3" id="KW-1185">Reference proteome</keyword>
<dbReference type="NCBIfam" id="NF038032">
    <property type="entry name" value="CehA_McbA_metalo"/>
    <property type="match status" value="1"/>
</dbReference>
<dbReference type="AlphaFoldDB" id="A0A843S6R6"/>
<dbReference type="InterPro" id="IPR016195">
    <property type="entry name" value="Pol/histidinol_Pase-like"/>
</dbReference>
<reference evidence="2 3" key="1">
    <citation type="submission" date="2019-10" db="EMBL/GenBank/DDBJ databases">
        <title>Two novel species isolated from a subtropical stream in China.</title>
        <authorList>
            <person name="Lu H."/>
        </authorList>
    </citation>
    <scope>NUCLEOTIDE SEQUENCE [LARGE SCALE GENOMIC DNA]</scope>
    <source>
        <strain evidence="2 3">FT103W</strain>
    </source>
</reference>
<accession>A0A843S6R6</accession>
<sequence length="534" mass="58352">MRAVSIITVFAFCIICMPDSSYATTVDHHEFEAWLEAPFHAGADGTRTLTLHFSTPDAQPGGTLRWRLDLLAPNGRVLRTWRRTQPQEAPELDVAIRWHAPPALRQGIYRLRLRARAGDSPAVEQDWSVAVGALPAAPAASPQAADPVEASPYTVYLGNLHSQTNHSDGGGALDHCTGAQAPQSAALGPADAYAYARQHGLDFLMTSEHNHMYDGSDGTNSDADPAAATALYRSGLQAADEWNRNHPGFLAIYGQEWGVINHGGHLNILNSGELLGWERNARGELLADTESPRNDYAALYRLMRERGWVGQFNHPQGDQFAIGGKPLAWNADGDQAMLLCEVMNSNAFSARTDEAEPRLSTYEAACNQLLEAGYHLAFSSDQDNHCANWGASYSNRTGVLVERGAALDSDSLLAALRARRVFATMDKNSRLIFTANGHMMGERFVNRGRLTLRASYLSQGGRRAAAITVFHGVPGRNGAVATLGSKARTVLTPAAGEHFYYVRVTQDDGKMLWSAPIWVSQQPRNRALRKIELR</sequence>
<evidence type="ECO:0000256" key="1">
    <source>
        <dbReference type="SAM" id="SignalP"/>
    </source>
</evidence>
<dbReference type="SUPFAM" id="SSF89550">
    <property type="entry name" value="PHP domain-like"/>
    <property type="match status" value="1"/>
</dbReference>
<proteinExistence type="predicted"/>
<organism evidence="2 3">
    <name type="scientific">Rugamonas rivuli</name>
    <dbReference type="NCBI Taxonomy" id="2743358"/>
    <lineage>
        <taxon>Bacteria</taxon>
        <taxon>Pseudomonadati</taxon>
        <taxon>Pseudomonadota</taxon>
        <taxon>Betaproteobacteria</taxon>
        <taxon>Burkholderiales</taxon>
        <taxon>Oxalobacteraceae</taxon>
        <taxon>Telluria group</taxon>
        <taxon>Rugamonas</taxon>
    </lineage>
</organism>
<dbReference type="Gene3D" id="3.20.20.140">
    <property type="entry name" value="Metal-dependent hydrolases"/>
    <property type="match status" value="1"/>
</dbReference>
<feature type="signal peptide" evidence="1">
    <location>
        <begin position="1"/>
        <end position="23"/>
    </location>
</feature>
<comment type="caution">
    <text evidence="2">The sequence shown here is derived from an EMBL/GenBank/DDBJ whole genome shotgun (WGS) entry which is preliminary data.</text>
</comment>
<dbReference type="Proteomes" id="UP000444318">
    <property type="component" value="Unassembled WGS sequence"/>
</dbReference>
<dbReference type="GO" id="GO:0016740">
    <property type="term" value="F:transferase activity"/>
    <property type="evidence" value="ECO:0007669"/>
    <property type="project" value="UniProtKB-KW"/>
</dbReference>